<protein>
    <submittedName>
        <fullName evidence="1">Uncharacterized protein</fullName>
    </submittedName>
</protein>
<name>A0A8J9VCH7_9NEOP</name>
<accession>A0A8J9VCH7</accession>
<dbReference type="EMBL" id="OV170233">
    <property type="protein sequence ID" value="CAH0719303.1"/>
    <property type="molecule type" value="Genomic_DNA"/>
</dbReference>
<dbReference type="Proteomes" id="UP000838878">
    <property type="component" value="Chromosome 13"/>
</dbReference>
<gene>
    <name evidence="1" type="ORF">BINO364_LOCUS5666</name>
</gene>
<evidence type="ECO:0000313" key="1">
    <source>
        <dbReference type="EMBL" id="CAH0719303.1"/>
    </source>
</evidence>
<keyword evidence="2" id="KW-1185">Reference proteome</keyword>
<proteinExistence type="predicted"/>
<dbReference type="OrthoDB" id="7333821at2759"/>
<reference evidence="1" key="1">
    <citation type="submission" date="2021-12" db="EMBL/GenBank/DDBJ databases">
        <authorList>
            <person name="Martin H S."/>
        </authorList>
    </citation>
    <scope>NUCLEOTIDE SEQUENCE</scope>
</reference>
<organism evidence="1 2">
    <name type="scientific">Brenthis ino</name>
    <name type="common">lesser marbled fritillary</name>
    <dbReference type="NCBI Taxonomy" id="405034"/>
    <lineage>
        <taxon>Eukaryota</taxon>
        <taxon>Metazoa</taxon>
        <taxon>Ecdysozoa</taxon>
        <taxon>Arthropoda</taxon>
        <taxon>Hexapoda</taxon>
        <taxon>Insecta</taxon>
        <taxon>Pterygota</taxon>
        <taxon>Neoptera</taxon>
        <taxon>Endopterygota</taxon>
        <taxon>Lepidoptera</taxon>
        <taxon>Glossata</taxon>
        <taxon>Ditrysia</taxon>
        <taxon>Papilionoidea</taxon>
        <taxon>Nymphalidae</taxon>
        <taxon>Heliconiinae</taxon>
        <taxon>Argynnini</taxon>
        <taxon>Brenthis</taxon>
    </lineage>
</organism>
<sequence length="69" mass="7969">MGYVRPCLYKTGISEYQESIARLAYELIRDERIPRYVAHNGCRPVWGLPPEGVRQPELDGAPFDGERLY</sequence>
<feature type="non-terminal residue" evidence="1">
    <location>
        <position position="69"/>
    </location>
</feature>
<dbReference type="AlphaFoldDB" id="A0A8J9VCH7"/>
<evidence type="ECO:0000313" key="2">
    <source>
        <dbReference type="Proteomes" id="UP000838878"/>
    </source>
</evidence>